<sequence>EASQYFQLALRVNNEYLPAHRNLYNLFNESVERWHFRMLNDDNRNQCFRKAISNKIQKGHNSILDIGTGTGLLSIYAKIEGAKKIYACDYSETMIDIANQVMFSNNMLRNIALIPKLSNKISIPEDIPDRCSLVVTETVDAAIFGEKILQTIIHAWEHLILLNKNIDCISGEVIPHRATLYITPIQCLQIARMNYVIGRERLIDNLIKLNKIKLFSRKTEPYDTENLRLIDHYWLSDPKEIFQINFNDVLELKQYLNGEKNIEELSVKCTKEGFIDALAVWFDLYLDENIVVSSSPKSSTKCCWDQAIFPLNKAYFVEENSLIKIKVGCTNGELTASITNICKSVENLIDVPQEIIRYLNCLSLQSIFRNVINKMENCHIQINTSKVLDLSPFPTIGCLFAKHFNADVTSIAEMNEQFQYILDENNINKNKVENIIWEDCKNLLKNSIAKFDVIVLNYIRCSGEFNEDIINYLHNIRQALKPSGLLIPSHINICCKLVDSYQLYNESEVINPLLMTEINLAMHINRYKVPYHIDLKMDESIYKNLSVPFTIGSLNIENLTLEENVIFEKKIEIIEEGSLNAILYWFSYDLFEYKVSTNVIDSYTNQCAWLISPRIEVTKSDVIKIRAIYHKCFLYFSVEKCER</sequence>
<keyword evidence="3 4" id="KW-0949">S-adenosyl-L-methionine</keyword>
<dbReference type="AlphaFoldDB" id="A0A023EXP5"/>
<protein>
    <submittedName>
        <fullName evidence="6">Protein arginine n-methyltransferase</fullName>
    </submittedName>
</protein>
<dbReference type="CDD" id="cd02440">
    <property type="entry name" value="AdoMet_MTases"/>
    <property type="match status" value="2"/>
</dbReference>
<dbReference type="GO" id="GO:0032259">
    <property type="term" value="P:methylation"/>
    <property type="evidence" value="ECO:0007669"/>
    <property type="project" value="UniProtKB-KW"/>
</dbReference>
<keyword evidence="2 4" id="KW-0808">Transferase</keyword>
<dbReference type="Pfam" id="PF06325">
    <property type="entry name" value="PrmA"/>
    <property type="match status" value="1"/>
</dbReference>
<dbReference type="Gene3D" id="2.70.160.11">
    <property type="entry name" value="Hnrnp arginine n-methyltransferase1"/>
    <property type="match status" value="2"/>
</dbReference>
<evidence type="ECO:0000259" key="5">
    <source>
        <dbReference type="Pfam" id="PF22528"/>
    </source>
</evidence>
<dbReference type="SUPFAM" id="SSF53335">
    <property type="entry name" value="S-adenosyl-L-methionine-dependent methyltransferases"/>
    <property type="match status" value="2"/>
</dbReference>
<feature type="domain" description="Protein arginine N-methyltransferase" evidence="5">
    <location>
        <begin position="177"/>
        <end position="331"/>
    </location>
</feature>
<dbReference type="EMBL" id="GBBI01004966">
    <property type="protein sequence ID" value="JAC13746.1"/>
    <property type="molecule type" value="mRNA"/>
</dbReference>
<evidence type="ECO:0000256" key="4">
    <source>
        <dbReference type="PROSITE-ProRule" id="PRU01015"/>
    </source>
</evidence>
<evidence type="ECO:0000256" key="2">
    <source>
        <dbReference type="ARBA" id="ARBA00022679"/>
    </source>
</evidence>
<dbReference type="GO" id="GO:0005634">
    <property type="term" value="C:nucleus"/>
    <property type="evidence" value="ECO:0007669"/>
    <property type="project" value="TreeGrafter"/>
</dbReference>
<dbReference type="InterPro" id="IPR055135">
    <property type="entry name" value="PRMT_dom"/>
</dbReference>
<evidence type="ECO:0000313" key="6">
    <source>
        <dbReference type="EMBL" id="JAC13746.1"/>
    </source>
</evidence>
<dbReference type="GO" id="GO:0016274">
    <property type="term" value="F:protein-arginine N-methyltransferase activity"/>
    <property type="evidence" value="ECO:0007669"/>
    <property type="project" value="InterPro"/>
</dbReference>
<dbReference type="PANTHER" id="PTHR11006">
    <property type="entry name" value="PROTEIN ARGININE N-METHYLTRANSFERASE"/>
    <property type="match status" value="1"/>
</dbReference>
<dbReference type="PROSITE" id="PS51678">
    <property type="entry name" value="SAM_MT_PRMT"/>
    <property type="match status" value="1"/>
</dbReference>
<keyword evidence="1 4" id="KW-0489">Methyltransferase</keyword>
<evidence type="ECO:0000256" key="3">
    <source>
        <dbReference type="ARBA" id="ARBA00022691"/>
    </source>
</evidence>
<evidence type="ECO:0000256" key="1">
    <source>
        <dbReference type="ARBA" id="ARBA00022603"/>
    </source>
</evidence>
<dbReference type="InterPro" id="IPR029063">
    <property type="entry name" value="SAM-dependent_MTases_sf"/>
</dbReference>
<dbReference type="Gene3D" id="3.40.50.150">
    <property type="entry name" value="Vaccinia Virus protein VP39"/>
    <property type="match status" value="2"/>
</dbReference>
<reference evidence="6" key="1">
    <citation type="journal article" date="2014" name="PLoS Negl. Trop. Dis.">
        <title>An updated insight into the Sialotranscriptome of Triatoma infestans: developmental stage and geographic variations.</title>
        <authorList>
            <person name="Schwarz A."/>
            <person name="Medrano-Mercado N."/>
            <person name="Schaub G.A."/>
            <person name="Struchiner C.J."/>
            <person name="Bargues M.D."/>
            <person name="Levy M.Z."/>
            <person name="Ribeiro J.M."/>
        </authorList>
    </citation>
    <scope>NUCLEOTIDE SEQUENCE</scope>
    <source>
        <strain evidence="6">Chile</strain>
        <tissue evidence="6">Salivary glands</tissue>
    </source>
</reference>
<feature type="non-terminal residue" evidence="6">
    <location>
        <position position="1"/>
    </location>
</feature>
<dbReference type="GO" id="GO:0042054">
    <property type="term" value="F:histone methyltransferase activity"/>
    <property type="evidence" value="ECO:0007669"/>
    <property type="project" value="TreeGrafter"/>
</dbReference>
<name>A0A023EXP5_TRIIF</name>
<dbReference type="Pfam" id="PF22528">
    <property type="entry name" value="PRMT_C"/>
    <property type="match status" value="1"/>
</dbReference>
<dbReference type="PANTHER" id="PTHR11006:SF60">
    <property type="entry name" value="PROTEIN ARGININE N-METHYLTRANSFERASE 9"/>
    <property type="match status" value="1"/>
</dbReference>
<accession>A0A023EXP5</accession>
<dbReference type="InterPro" id="IPR025799">
    <property type="entry name" value="Arg_MeTrfase"/>
</dbReference>
<organism evidence="6">
    <name type="scientific">Triatoma infestans</name>
    <name type="common">Assassin bug</name>
    <dbReference type="NCBI Taxonomy" id="30076"/>
    <lineage>
        <taxon>Eukaryota</taxon>
        <taxon>Metazoa</taxon>
        <taxon>Ecdysozoa</taxon>
        <taxon>Arthropoda</taxon>
        <taxon>Hexapoda</taxon>
        <taxon>Insecta</taxon>
        <taxon>Pterygota</taxon>
        <taxon>Neoptera</taxon>
        <taxon>Paraneoptera</taxon>
        <taxon>Hemiptera</taxon>
        <taxon>Heteroptera</taxon>
        <taxon>Panheteroptera</taxon>
        <taxon>Cimicomorpha</taxon>
        <taxon>Reduviidae</taxon>
        <taxon>Triatominae</taxon>
        <taxon>Triatoma</taxon>
    </lineage>
</organism>
<proteinExistence type="evidence at transcript level"/>